<keyword evidence="6" id="KW-0963">Cytoplasm</keyword>
<accession>A0A975AH63</accession>
<comment type="subunit">
    <text evidence="6">Homodimer.</text>
</comment>
<dbReference type="EMBL" id="CP071444">
    <property type="protein sequence ID" value="QSX08122.1"/>
    <property type="molecule type" value="Genomic_DNA"/>
</dbReference>
<dbReference type="InterPro" id="IPR036389">
    <property type="entry name" value="RNase_III_sf"/>
</dbReference>
<evidence type="ECO:0000313" key="9">
    <source>
        <dbReference type="Proteomes" id="UP000663499"/>
    </source>
</evidence>
<dbReference type="InterPro" id="IPR000999">
    <property type="entry name" value="RNase_III_dom"/>
</dbReference>
<dbReference type="EC" id="3.1.26.-" evidence="6"/>
<comment type="cofactor">
    <cofactor evidence="6">
        <name>Mg(2+)</name>
        <dbReference type="ChEBI" id="CHEBI:18420"/>
    </cofactor>
</comment>
<evidence type="ECO:0000256" key="4">
    <source>
        <dbReference type="ARBA" id="ARBA00022759"/>
    </source>
</evidence>
<protein>
    <recommendedName>
        <fullName evidence="6">Mini-ribonuclease 3</fullName>
        <shortName evidence="6">Mini-3</shortName>
        <shortName evidence="6">Mini-RNase 3</shortName>
        <ecNumber evidence="6">3.1.26.-</ecNumber>
    </recommendedName>
    <alternativeName>
        <fullName evidence="6">Mini-RNase III</fullName>
        <shortName evidence="6">Mini-III</shortName>
    </alternativeName>
</protein>
<keyword evidence="3 6" id="KW-0540">Nuclease</keyword>
<dbReference type="Proteomes" id="UP000663499">
    <property type="component" value="Chromosome"/>
</dbReference>
<dbReference type="RefSeq" id="WP_207299464.1">
    <property type="nucleotide sequence ID" value="NZ_CP071444.1"/>
</dbReference>
<evidence type="ECO:0000313" key="8">
    <source>
        <dbReference type="EMBL" id="QSX08122.1"/>
    </source>
</evidence>
<feature type="active site" evidence="6">
    <location>
        <position position="34"/>
    </location>
</feature>
<keyword evidence="2 6" id="KW-0698">rRNA processing</keyword>
<keyword evidence="1 6" id="KW-0690">Ribosome biogenesis</keyword>
<dbReference type="CDD" id="cd00593">
    <property type="entry name" value="RIBOc"/>
    <property type="match status" value="1"/>
</dbReference>
<dbReference type="PIRSF" id="PIRSF005520">
    <property type="entry name" value="UCP005520"/>
    <property type="match status" value="1"/>
</dbReference>
<evidence type="ECO:0000256" key="2">
    <source>
        <dbReference type="ARBA" id="ARBA00022552"/>
    </source>
</evidence>
<dbReference type="SMART" id="SM00535">
    <property type="entry name" value="RIBOc"/>
    <property type="match status" value="1"/>
</dbReference>
<dbReference type="PANTHER" id="PTHR34276">
    <property type="entry name" value="MINI-RIBONUCLEASE 3"/>
    <property type="match status" value="1"/>
</dbReference>
<dbReference type="KEGG" id="alka:J0B03_10005"/>
<dbReference type="GO" id="GO:0019843">
    <property type="term" value="F:rRNA binding"/>
    <property type="evidence" value="ECO:0007669"/>
    <property type="project" value="UniProtKB-UniRule"/>
</dbReference>
<keyword evidence="6" id="KW-0699">rRNA-binding</keyword>
<name>A0A975AH63_9FIRM</name>
<dbReference type="SUPFAM" id="SSF69065">
    <property type="entry name" value="RNase III domain-like"/>
    <property type="match status" value="1"/>
</dbReference>
<evidence type="ECO:0000256" key="6">
    <source>
        <dbReference type="HAMAP-Rule" id="MF_01468"/>
    </source>
</evidence>
<comment type="function">
    <text evidence="6">Involved in correct processing of both the 5' and 3' ends of 23S rRNA precursor. Processes 30S rRNA precursor transcript even in absence of ribonuclease 3 (Rnc); Rnc processes 30S rRNA into smaller rRNA precursors.</text>
</comment>
<dbReference type="Gene3D" id="1.10.1520.10">
    <property type="entry name" value="Ribonuclease III domain"/>
    <property type="match status" value="1"/>
</dbReference>
<dbReference type="PANTHER" id="PTHR34276:SF1">
    <property type="entry name" value="MINI-RIBONUCLEASE 3"/>
    <property type="match status" value="1"/>
</dbReference>
<evidence type="ECO:0000256" key="3">
    <source>
        <dbReference type="ARBA" id="ARBA00022722"/>
    </source>
</evidence>
<reference evidence="8" key="1">
    <citation type="submission" date="2021-03" db="EMBL/GenBank/DDBJ databases">
        <title>Alkalibacter marinus sp. nov., isolated from tidal flat sediment.</title>
        <authorList>
            <person name="Namirimu T."/>
            <person name="Yang J.-A."/>
            <person name="Yang S.-H."/>
            <person name="Kim Y.-J."/>
            <person name="Kwon K.K."/>
        </authorList>
    </citation>
    <scope>NUCLEOTIDE SEQUENCE</scope>
    <source>
        <strain evidence="8">ES005</strain>
    </source>
</reference>
<keyword evidence="5 6" id="KW-0378">Hydrolase</keyword>
<dbReference type="HAMAP" id="MF_01468">
    <property type="entry name" value="RNase_Mini_III"/>
    <property type="match status" value="1"/>
</dbReference>
<keyword evidence="6" id="KW-0694">RNA-binding</keyword>
<dbReference type="AlphaFoldDB" id="A0A975AH63"/>
<keyword evidence="9" id="KW-1185">Reference proteome</keyword>
<comment type="subcellular location">
    <subcellularLocation>
        <location evidence="6">Cytoplasm</location>
    </subcellularLocation>
</comment>
<keyword evidence="6" id="KW-0460">Magnesium</keyword>
<sequence>MEKNQIDQRPFFPEGLNRREAKSFNPVSLAFMGDAIYESHVRRYVVLHHPRMKSGDLHRICIRYVKATAQSMAVGVLRSEFTEDENMIFRRGRNASSPSPPKNTPIVDYKRSTGLEAVFGYLFLTGDLNRLEELIEKTVRIIEGLK</sequence>
<dbReference type="GO" id="GO:0005737">
    <property type="term" value="C:cytoplasm"/>
    <property type="evidence" value="ECO:0007669"/>
    <property type="project" value="UniProtKB-SubCell"/>
</dbReference>
<dbReference type="InterPro" id="IPR008226">
    <property type="entry name" value="Mini3_fam"/>
</dbReference>
<evidence type="ECO:0000256" key="1">
    <source>
        <dbReference type="ARBA" id="ARBA00022517"/>
    </source>
</evidence>
<comment type="similarity">
    <text evidence="6">Belongs to the MrnC RNase family.</text>
</comment>
<keyword evidence="4 6" id="KW-0255">Endonuclease</keyword>
<dbReference type="PROSITE" id="PS50142">
    <property type="entry name" value="RNASE_3_2"/>
    <property type="match status" value="1"/>
</dbReference>
<evidence type="ECO:0000256" key="5">
    <source>
        <dbReference type="ARBA" id="ARBA00022801"/>
    </source>
</evidence>
<dbReference type="GO" id="GO:0006364">
    <property type="term" value="P:rRNA processing"/>
    <property type="evidence" value="ECO:0007669"/>
    <property type="project" value="UniProtKB-UniRule"/>
</dbReference>
<organism evidence="8 9">
    <name type="scientific">Alkalibacter rhizosphaerae</name>
    <dbReference type="NCBI Taxonomy" id="2815577"/>
    <lineage>
        <taxon>Bacteria</taxon>
        <taxon>Bacillati</taxon>
        <taxon>Bacillota</taxon>
        <taxon>Clostridia</taxon>
        <taxon>Eubacteriales</taxon>
        <taxon>Eubacteriaceae</taxon>
        <taxon>Alkalibacter</taxon>
    </lineage>
</organism>
<gene>
    <name evidence="6" type="primary">mrnC</name>
    <name evidence="8" type="ORF">J0B03_10005</name>
</gene>
<dbReference type="GO" id="GO:0004525">
    <property type="term" value="F:ribonuclease III activity"/>
    <property type="evidence" value="ECO:0007669"/>
    <property type="project" value="InterPro"/>
</dbReference>
<proteinExistence type="inferred from homology"/>
<evidence type="ECO:0000259" key="7">
    <source>
        <dbReference type="PROSITE" id="PS50142"/>
    </source>
</evidence>
<feature type="domain" description="RNase III" evidence="7">
    <location>
        <begin position="29"/>
        <end position="66"/>
    </location>
</feature>
<dbReference type="Pfam" id="PF00636">
    <property type="entry name" value="Ribonuclease_3"/>
    <property type="match status" value="1"/>
</dbReference>